<organism evidence="1">
    <name type="scientific">Anopheles marajoara</name>
    <dbReference type="NCBI Taxonomy" id="58244"/>
    <lineage>
        <taxon>Eukaryota</taxon>
        <taxon>Metazoa</taxon>
        <taxon>Ecdysozoa</taxon>
        <taxon>Arthropoda</taxon>
        <taxon>Hexapoda</taxon>
        <taxon>Insecta</taxon>
        <taxon>Pterygota</taxon>
        <taxon>Neoptera</taxon>
        <taxon>Endopterygota</taxon>
        <taxon>Diptera</taxon>
        <taxon>Nematocera</taxon>
        <taxon>Culicoidea</taxon>
        <taxon>Culicidae</taxon>
        <taxon>Anophelinae</taxon>
        <taxon>Anopheles</taxon>
    </lineage>
</organism>
<reference evidence="1" key="1">
    <citation type="submission" date="2018-01" db="EMBL/GenBank/DDBJ databases">
        <title>An insight into the sialome of Amazonian anophelines.</title>
        <authorList>
            <person name="Ribeiro J.M."/>
            <person name="Scarpassa V."/>
            <person name="Calvo E."/>
        </authorList>
    </citation>
    <scope>NUCLEOTIDE SEQUENCE</scope>
    <source>
        <tissue evidence="1">Salivary glands</tissue>
    </source>
</reference>
<dbReference type="EMBL" id="GGFJ01013292">
    <property type="protein sequence ID" value="MBW62433.1"/>
    <property type="molecule type" value="Transcribed_RNA"/>
</dbReference>
<accession>A0A2M4CAT0</accession>
<protein>
    <submittedName>
        <fullName evidence="1">Putative secreted protein</fullName>
    </submittedName>
</protein>
<name>A0A2M4CAT0_9DIPT</name>
<dbReference type="AlphaFoldDB" id="A0A2M4CAT0"/>
<proteinExistence type="predicted"/>
<evidence type="ECO:0000313" key="1">
    <source>
        <dbReference type="EMBL" id="MBW62433.1"/>
    </source>
</evidence>
<sequence length="84" mass="9773">MYGWGGRRRIRRLTVFWLSTRVNARARFLRIISTFSINDPLIGRPTCVREELLFSLNDKRVVSLRVPEKKGRSSVRQSSSSYAT</sequence>